<name>A0A9D4QW52_DREPO</name>
<accession>A0A9D4QW52</accession>
<comment type="caution">
    <text evidence="1">The sequence shown here is derived from an EMBL/GenBank/DDBJ whole genome shotgun (WGS) entry which is preliminary data.</text>
</comment>
<gene>
    <name evidence="1" type="ORF">DPMN_088141</name>
</gene>
<sequence>MSQPVHAFLHVYGKTAGALAMTLGTVFGRDRGATPVVNFSAITFHMRTGTGPSPPVYALYAAYREDVNVISTSITSPE</sequence>
<evidence type="ECO:0000313" key="2">
    <source>
        <dbReference type="Proteomes" id="UP000828390"/>
    </source>
</evidence>
<proteinExistence type="predicted"/>
<reference evidence="1" key="1">
    <citation type="journal article" date="2019" name="bioRxiv">
        <title>The Genome of the Zebra Mussel, Dreissena polymorpha: A Resource for Invasive Species Research.</title>
        <authorList>
            <person name="McCartney M.A."/>
            <person name="Auch B."/>
            <person name="Kono T."/>
            <person name="Mallez S."/>
            <person name="Zhang Y."/>
            <person name="Obille A."/>
            <person name="Becker A."/>
            <person name="Abrahante J.E."/>
            <person name="Garbe J."/>
            <person name="Badalamenti J.P."/>
            <person name="Herman A."/>
            <person name="Mangelson H."/>
            <person name="Liachko I."/>
            <person name="Sullivan S."/>
            <person name="Sone E.D."/>
            <person name="Koren S."/>
            <person name="Silverstein K.A.T."/>
            <person name="Beckman K.B."/>
            <person name="Gohl D.M."/>
        </authorList>
    </citation>
    <scope>NUCLEOTIDE SEQUENCE</scope>
    <source>
        <strain evidence="1">Duluth1</strain>
        <tissue evidence="1">Whole animal</tissue>
    </source>
</reference>
<dbReference type="EMBL" id="JAIWYP010000003">
    <property type="protein sequence ID" value="KAH3845851.1"/>
    <property type="molecule type" value="Genomic_DNA"/>
</dbReference>
<keyword evidence="2" id="KW-1185">Reference proteome</keyword>
<dbReference type="AlphaFoldDB" id="A0A9D4QW52"/>
<reference evidence="1" key="2">
    <citation type="submission" date="2020-11" db="EMBL/GenBank/DDBJ databases">
        <authorList>
            <person name="McCartney M.A."/>
            <person name="Auch B."/>
            <person name="Kono T."/>
            <person name="Mallez S."/>
            <person name="Becker A."/>
            <person name="Gohl D.M."/>
            <person name="Silverstein K.A.T."/>
            <person name="Koren S."/>
            <person name="Bechman K.B."/>
            <person name="Herman A."/>
            <person name="Abrahante J.E."/>
            <person name="Garbe J."/>
        </authorList>
    </citation>
    <scope>NUCLEOTIDE SEQUENCE</scope>
    <source>
        <strain evidence="1">Duluth1</strain>
        <tissue evidence="1">Whole animal</tissue>
    </source>
</reference>
<evidence type="ECO:0000313" key="1">
    <source>
        <dbReference type="EMBL" id="KAH3845851.1"/>
    </source>
</evidence>
<protein>
    <submittedName>
        <fullName evidence="1">Uncharacterized protein</fullName>
    </submittedName>
</protein>
<organism evidence="1 2">
    <name type="scientific">Dreissena polymorpha</name>
    <name type="common">Zebra mussel</name>
    <name type="synonym">Mytilus polymorpha</name>
    <dbReference type="NCBI Taxonomy" id="45954"/>
    <lineage>
        <taxon>Eukaryota</taxon>
        <taxon>Metazoa</taxon>
        <taxon>Spiralia</taxon>
        <taxon>Lophotrochozoa</taxon>
        <taxon>Mollusca</taxon>
        <taxon>Bivalvia</taxon>
        <taxon>Autobranchia</taxon>
        <taxon>Heteroconchia</taxon>
        <taxon>Euheterodonta</taxon>
        <taxon>Imparidentia</taxon>
        <taxon>Neoheterodontei</taxon>
        <taxon>Myida</taxon>
        <taxon>Dreissenoidea</taxon>
        <taxon>Dreissenidae</taxon>
        <taxon>Dreissena</taxon>
    </lineage>
</organism>
<dbReference type="Proteomes" id="UP000828390">
    <property type="component" value="Unassembled WGS sequence"/>
</dbReference>